<dbReference type="AlphaFoldDB" id="A0A8S1NPJ7"/>
<comment type="caution">
    <text evidence="1">The sequence shown here is derived from an EMBL/GenBank/DDBJ whole genome shotgun (WGS) entry which is preliminary data.</text>
</comment>
<gene>
    <name evidence="1" type="ORF">PSON_ATCC_30995.1.T0580306</name>
</gene>
<name>A0A8S1NPJ7_9CILI</name>
<organism evidence="1 2">
    <name type="scientific">Paramecium sonneborni</name>
    <dbReference type="NCBI Taxonomy" id="65129"/>
    <lineage>
        <taxon>Eukaryota</taxon>
        <taxon>Sar</taxon>
        <taxon>Alveolata</taxon>
        <taxon>Ciliophora</taxon>
        <taxon>Intramacronucleata</taxon>
        <taxon>Oligohymenophorea</taxon>
        <taxon>Peniculida</taxon>
        <taxon>Parameciidae</taxon>
        <taxon>Paramecium</taxon>
    </lineage>
</organism>
<sequence length="90" mass="10705">MPRLNMLKNSHKQRNILLRSQKDITIKNNYSVDSKCDIQQNDSANTFLKIPQKKHFLLKHFKLSIKNQLTFFRSIVVSLSNQLIKFIQFK</sequence>
<dbReference type="EMBL" id="CAJJDN010000058">
    <property type="protein sequence ID" value="CAD8092246.1"/>
    <property type="molecule type" value="Genomic_DNA"/>
</dbReference>
<protein>
    <submittedName>
        <fullName evidence="1">Uncharacterized protein</fullName>
    </submittedName>
</protein>
<proteinExistence type="predicted"/>
<evidence type="ECO:0000313" key="1">
    <source>
        <dbReference type="EMBL" id="CAD8092246.1"/>
    </source>
</evidence>
<dbReference type="Proteomes" id="UP000692954">
    <property type="component" value="Unassembled WGS sequence"/>
</dbReference>
<evidence type="ECO:0000313" key="2">
    <source>
        <dbReference type="Proteomes" id="UP000692954"/>
    </source>
</evidence>
<keyword evidence="2" id="KW-1185">Reference proteome</keyword>
<accession>A0A8S1NPJ7</accession>
<reference evidence="1" key="1">
    <citation type="submission" date="2021-01" db="EMBL/GenBank/DDBJ databases">
        <authorList>
            <consortium name="Genoscope - CEA"/>
            <person name="William W."/>
        </authorList>
    </citation>
    <scope>NUCLEOTIDE SEQUENCE</scope>
</reference>